<evidence type="ECO:0000256" key="11">
    <source>
        <dbReference type="SAM" id="SignalP"/>
    </source>
</evidence>
<evidence type="ECO:0000256" key="3">
    <source>
        <dbReference type="ARBA" id="ARBA00022679"/>
    </source>
</evidence>
<evidence type="ECO:0000256" key="6">
    <source>
        <dbReference type="ARBA" id="ARBA00022741"/>
    </source>
</evidence>
<reference evidence="12 13" key="1">
    <citation type="journal article" date="2012" name="BMC Genomics">
        <title>Comparative genomics of the white-rot fungi, Phanerochaete carnosa and P. chrysosporium, to elucidate the genetic basis of the distinct wood types they colonize.</title>
        <authorList>
            <person name="Suzuki H."/>
            <person name="MacDonald J."/>
            <person name="Syed K."/>
            <person name="Salamov A."/>
            <person name="Hori C."/>
            <person name="Aerts A."/>
            <person name="Henrissat B."/>
            <person name="Wiebenga A."/>
            <person name="vanKuyk P.A."/>
            <person name="Barry K."/>
            <person name="Lindquist E."/>
            <person name="LaButti K."/>
            <person name="Lapidus A."/>
            <person name="Lucas S."/>
            <person name="Coutinho P."/>
            <person name="Gong Y."/>
            <person name="Samejima M."/>
            <person name="Mahadevan R."/>
            <person name="Abou-Zaid M."/>
            <person name="de Vries R.P."/>
            <person name="Igarashi K."/>
            <person name="Yadav J.S."/>
            <person name="Grigoriev I.V."/>
            <person name="Master E.R."/>
        </authorList>
    </citation>
    <scope>NUCLEOTIDE SEQUENCE [LARGE SCALE GENOMIC DNA]</scope>
    <source>
        <strain evidence="12 13">HHB-10118-sp</strain>
    </source>
</reference>
<evidence type="ECO:0000313" key="13">
    <source>
        <dbReference type="Proteomes" id="UP000008370"/>
    </source>
</evidence>
<dbReference type="AlphaFoldDB" id="K5W2T3"/>
<dbReference type="KEGG" id="pco:PHACADRAFT_252316"/>
<keyword evidence="5" id="KW-0479">Metal-binding</keyword>
<comment type="cofactor">
    <cofactor evidence="1">
        <name>Mg(2+)</name>
        <dbReference type="ChEBI" id="CHEBI:18420"/>
    </cofactor>
</comment>
<dbReference type="FunCoup" id="K5W2T3">
    <property type="interactions" value="54"/>
</dbReference>
<dbReference type="PANTHER" id="PTHR32057">
    <property type="entry name" value="PROTEIN ADENYLYLTRANSFERASE SELO, MITOCHONDRIAL"/>
    <property type="match status" value="1"/>
</dbReference>
<keyword evidence="4" id="KW-0548">Nucleotidyltransferase</keyword>
<dbReference type="STRING" id="650164.K5W2T3"/>
<dbReference type="GeneID" id="18915455"/>
<feature type="signal peptide" evidence="11">
    <location>
        <begin position="1"/>
        <end position="17"/>
    </location>
</feature>
<evidence type="ECO:0000256" key="4">
    <source>
        <dbReference type="ARBA" id="ARBA00022695"/>
    </source>
</evidence>
<keyword evidence="11" id="KW-0732">Signal</keyword>
<evidence type="ECO:0000256" key="10">
    <source>
        <dbReference type="SAM" id="MobiDB-lite"/>
    </source>
</evidence>
<evidence type="ECO:0000256" key="9">
    <source>
        <dbReference type="ARBA" id="ARBA00031547"/>
    </source>
</evidence>
<keyword evidence="3" id="KW-0808">Transferase</keyword>
<evidence type="ECO:0000256" key="1">
    <source>
        <dbReference type="ARBA" id="ARBA00001946"/>
    </source>
</evidence>
<comment type="similarity">
    <text evidence="2">Belongs to the SELO family.</text>
</comment>
<dbReference type="InterPro" id="IPR003846">
    <property type="entry name" value="SelO"/>
</dbReference>
<proteinExistence type="inferred from homology"/>
<dbReference type="Proteomes" id="UP000008370">
    <property type="component" value="Unassembled WGS sequence"/>
</dbReference>
<dbReference type="GO" id="GO:0005524">
    <property type="term" value="F:ATP binding"/>
    <property type="evidence" value="ECO:0007669"/>
    <property type="project" value="UniProtKB-KW"/>
</dbReference>
<keyword evidence="6" id="KW-0547">Nucleotide-binding</keyword>
<protein>
    <recommendedName>
        <fullName evidence="9">Selenoprotein O</fullName>
    </recommendedName>
</protein>
<keyword evidence="13" id="KW-1185">Reference proteome</keyword>
<feature type="compositionally biased region" description="Acidic residues" evidence="10">
    <location>
        <begin position="466"/>
        <end position="479"/>
    </location>
</feature>
<dbReference type="GO" id="GO:0070733">
    <property type="term" value="F:AMPylase activity"/>
    <property type="evidence" value="ECO:0007669"/>
    <property type="project" value="TreeGrafter"/>
</dbReference>
<sequence length="505" mass="56134">MGGLSLCVCVLLRAALATPHPAAAELTYEIQLKGAGRTPFSRSADGLAVVRSSVREFLCAEAMHALGIPTTRSLSIIALPSIPVIRERIESACVVSRLAPSFIRIGNFEALNPPEHISFLGGGQQGASYEALRKLGEWVGERVLRLPINWEAGEAWVKELVMESARRNAKMVAGWQAYGFMHGVINTDNVSILGLTIDYGPYAFMDVFNNYHICNHSDGEGRYMYQAQPSVVLYALRALLSALAPLIGSEAAQGNKAVGPGWADNATPDQISEWSKRGRELVLRGLEDLFQDVCAEEYRRLMHKRLGLRRLDGQDESRLSRPLLDLMADHKLDFHSTFRRLAYFRPAMARPAEGSDGENPVLEQFVKSILSLTPEPGMVDALKATSDVKAWLKTYAERIESERGEWEGAGDVDAARERAMRAANPRFVLRQWVLEEVIKKVEGDYETGKRILAKVLQMACDPFESWGDEDDPTPEESLDPEIREERRYCGIGEKKMLGFQCSCSS</sequence>
<name>K5W2T3_PHACS</name>
<evidence type="ECO:0000256" key="2">
    <source>
        <dbReference type="ARBA" id="ARBA00009747"/>
    </source>
</evidence>
<gene>
    <name evidence="12" type="ORF">PHACADRAFT_252316</name>
</gene>
<dbReference type="PANTHER" id="PTHR32057:SF14">
    <property type="entry name" value="PROTEIN ADENYLYLTRANSFERASE SELO, MITOCHONDRIAL"/>
    <property type="match status" value="1"/>
</dbReference>
<dbReference type="Pfam" id="PF02696">
    <property type="entry name" value="SelO"/>
    <property type="match status" value="1"/>
</dbReference>
<keyword evidence="8" id="KW-0460">Magnesium</keyword>
<organism evidence="12 13">
    <name type="scientific">Phanerochaete carnosa (strain HHB-10118-sp)</name>
    <name type="common">White-rot fungus</name>
    <name type="synonym">Peniophora carnosa</name>
    <dbReference type="NCBI Taxonomy" id="650164"/>
    <lineage>
        <taxon>Eukaryota</taxon>
        <taxon>Fungi</taxon>
        <taxon>Dikarya</taxon>
        <taxon>Basidiomycota</taxon>
        <taxon>Agaricomycotina</taxon>
        <taxon>Agaricomycetes</taxon>
        <taxon>Polyporales</taxon>
        <taxon>Phanerochaetaceae</taxon>
        <taxon>Phanerochaete</taxon>
    </lineage>
</organism>
<evidence type="ECO:0000256" key="8">
    <source>
        <dbReference type="ARBA" id="ARBA00022842"/>
    </source>
</evidence>
<evidence type="ECO:0000256" key="7">
    <source>
        <dbReference type="ARBA" id="ARBA00022840"/>
    </source>
</evidence>
<dbReference type="HOGENOM" id="CLU_010245_2_1_1"/>
<evidence type="ECO:0000313" key="12">
    <source>
        <dbReference type="EMBL" id="EKM58193.1"/>
    </source>
</evidence>
<feature type="chain" id="PRO_5003885252" description="Selenoprotein O" evidence="11">
    <location>
        <begin position="18"/>
        <end position="505"/>
    </location>
</feature>
<dbReference type="GO" id="GO:0005739">
    <property type="term" value="C:mitochondrion"/>
    <property type="evidence" value="ECO:0007669"/>
    <property type="project" value="TreeGrafter"/>
</dbReference>
<dbReference type="OrthoDB" id="10254721at2759"/>
<feature type="region of interest" description="Disordered" evidence="10">
    <location>
        <begin position="463"/>
        <end position="483"/>
    </location>
</feature>
<keyword evidence="7" id="KW-0067">ATP-binding</keyword>
<dbReference type="GO" id="GO:0046872">
    <property type="term" value="F:metal ion binding"/>
    <property type="evidence" value="ECO:0007669"/>
    <property type="project" value="UniProtKB-KW"/>
</dbReference>
<evidence type="ECO:0000256" key="5">
    <source>
        <dbReference type="ARBA" id="ARBA00022723"/>
    </source>
</evidence>
<dbReference type="EMBL" id="JH930470">
    <property type="protein sequence ID" value="EKM58193.1"/>
    <property type="molecule type" value="Genomic_DNA"/>
</dbReference>
<dbReference type="RefSeq" id="XP_007393516.1">
    <property type="nucleotide sequence ID" value="XM_007393454.1"/>
</dbReference>
<accession>K5W2T3</accession>
<dbReference type="InParanoid" id="K5W2T3"/>